<dbReference type="Proteomes" id="UP001219568">
    <property type="component" value="Unassembled WGS sequence"/>
</dbReference>
<dbReference type="InterPro" id="IPR036291">
    <property type="entry name" value="NAD(P)-bd_dom_sf"/>
</dbReference>
<reference evidence="4" key="2">
    <citation type="submission" date="2023-01" db="EMBL/GenBank/DDBJ databases">
        <authorList>
            <person name="Petersen C."/>
        </authorList>
    </citation>
    <scope>NUCLEOTIDE SEQUENCE</scope>
    <source>
        <strain evidence="4">IBT 15450</strain>
    </source>
</reference>
<reference evidence="4" key="1">
    <citation type="journal article" date="2023" name="IMA Fungus">
        <title>Comparative genomic study of the Penicillium genus elucidates a diverse pangenome and 15 lateral gene transfer events.</title>
        <authorList>
            <person name="Petersen C."/>
            <person name="Sorensen T."/>
            <person name="Nielsen M.R."/>
            <person name="Sondergaard T.E."/>
            <person name="Sorensen J.L."/>
            <person name="Fitzpatrick D.A."/>
            <person name="Frisvad J.C."/>
            <person name="Nielsen K.L."/>
        </authorList>
    </citation>
    <scope>NUCLEOTIDE SEQUENCE</scope>
    <source>
        <strain evidence="4">IBT 15450</strain>
    </source>
</reference>
<comment type="similarity">
    <text evidence="1">Belongs to the NmrA-type oxidoreductase family.</text>
</comment>
<keyword evidence="2" id="KW-0521">NADP</keyword>
<sequence>MSFTSKKIIAIVGATGTQGSSVARTFLALPNWHVRCLTRNPSSEKAQELAQLGGDLVEADLNNEDSLRRAFAGAHAIFLNTDFWQPYRKALASGADAVTSAKQGYEAEVTHGENAVNVAATIPTLERLVYSALGPMKAASGGKYSDSNHWETKAHIVNYIENQKVELAKKTSFIYIGAYITNPFLYPKSQADSGEFVAALPGRKEMRMPIIDTAQSTGHFVRALIEDEESGMKLLAYDDYLSVEEIMAVWSRALGKQVNLIQMTVQEMHEKTGIPLEVLGGPAFIDEYGYCAGIENVVEPAQLKSYGQRTGFEDWLKKQDVRELLGLKDSNRWDGLVQ</sequence>
<dbReference type="GO" id="GO:0005634">
    <property type="term" value="C:nucleus"/>
    <property type="evidence" value="ECO:0007669"/>
    <property type="project" value="TreeGrafter"/>
</dbReference>
<evidence type="ECO:0000313" key="4">
    <source>
        <dbReference type="EMBL" id="KAJ6044371.1"/>
    </source>
</evidence>
<accession>A0AAD6IEC2</accession>
<dbReference type="SUPFAM" id="SSF51735">
    <property type="entry name" value="NAD(P)-binding Rossmann-fold domains"/>
    <property type="match status" value="1"/>
</dbReference>
<dbReference type="EMBL" id="JAQJZL010000004">
    <property type="protein sequence ID" value="KAJ6044371.1"/>
    <property type="molecule type" value="Genomic_DNA"/>
</dbReference>
<keyword evidence="5" id="KW-1185">Reference proteome</keyword>
<feature type="domain" description="NmrA-like" evidence="3">
    <location>
        <begin position="6"/>
        <end position="316"/>
    </location>
</feature>
<evidence type="ECO:0000256" key="1">
    <source>
        <dbReference type="ARBA" id="ARBA00006328"/>
    </source>
</evidence>
<dbReference type="Pfam" id="PF05368">
    <property type="entry name" value="NmrA"/>
    <property type="match status" value="1"/>
</dbReference>
<protein>
    <recommendedName>
        <fullName evidence="3">NmrA-like domain-containing protein</fullName>
    </recommendedName>
</protein>
<comment type="caution">
    <text evidence="4">The sequence shown here is derived from an EMBL/GenBank/DDBJ whole genome shotgun (WGS) entry which is preliminary data.</text>
</comment>
<gene>
    <name evidence="4" type="ORF">N7460_005726</name>
</gene>
<name>A0AAD6IEC2_PENCN</name>
<evidence type="ECO:0000313" key="5">
    <source>
        <dbReference type="Proteomes" id="UP001219568"/>
    </source>
</evidence>
<dbReference type="Gene3D" id="3.90.25.10">
    <property type="entry name" value="UDP-galactose 4-epimerase, domain 1"/>
    <property type="match status" value="1"/>
</dbReference>
<proteinExistence type="inferred from homology"/>
<evidence type="ECO:0000256" key="2">
    <source>
        <dbReference type="ARBA" id="ARBA00022857"/>
    </source>
</evidence>
<evidence type="ECO:0000259" key="3">
    <source>
        <dbReference type="Pfam" id="PF05368"/>
    </source>
</evidence>
<dbReference type="PANTHER" id="PTHR42748:SF29">
    <property type="entry name" value="NMRA-LIKE DOMAIN-CONTAINING PROTEIN"/>
    <property type="match status" value="1"/>
</dbReference>
<dbReference type="InterPro" id="IPR008030">
    <property type="entry name" value="NmrA-like"/>
</dbReference>
<dbReference type="PANTHER" id="PTHR42748">
    <property type="entry name" value="NITROGEN METABOLITE REPRESSION PROTEIN NMRA FAMILY MEMBER"/>
    <property type="match status" value="1"/>
</dbReference>
<dbReference type="Gene3D" id="3.40.50.720">
    <property type="entry name" value="NAD(P)-binding Rossmann-like Domain"/>
    <property type="match status" value="1"/>
</dbReference>
<organism evidence="4 5">
    <name type="scientific">Penicillium canescens</name>
    <dbReference type="NCBI Taxonomy" id="5083"/>
    <lineage>
        <taxon>Eukaryota</taxon>
        <taxon>Fungi</taxon>
        <taxon>Dikarya</taxon>
        <taxon>Ascomycota</taxon>
        <taxon>Pezizomycotina</taxon>
        <taxon>Eurotiomycetes</taxon>
        <taxon>Eurotiomycetidae</taxon>
        <taxon>Eurotiales</taxon>
        <taxon>Aspergillaceae</taxon>
        <taxon>Penicillium</taxon>
    </lineage>
</organism>
<dbReference type="InterPro" id="IPR051164">
    <property type="entry name" value="NmrA-like_oxidored"/>
</dbReference>
<dbReference type="AlphaFoldDB" id="A0AAD6IEC2"/>